<dbReference type="InterPro" id="IPR001254">
    <property type="entry name" value="Trypsin_dom"/>
</dbReference>
<sequence length="259" mass="30372">MKIFLFIFCQFTLSFASLYSSNHPVTIQEAKYVVQIESNFTKFGKNFLEWIYSPSFDRFATLIRLKISNQFYYSREYAMRKNFIKFGEDWDDMALIILNTPTFNVDEFEQPYNIPTKESEETFAFGYGINEFRKLPKEPHKVPIKLIEEENSSECAIYFYFSGAARSCLGDSGGPVFSYLNNNNQEFSTPLFIGLSLQIALYVDSKNKNKKFIYGENVNLRDEEMEKCRTANELSVLKKECILGWLEYLVYNENFFAIM</sequence>
<proteinExistence type="predicted"/>
<name>A0A915P4M5_9BILA</name>
<keyword evidence="3" id="KW-1185">Reference proteome</keyword>
<dbReference type="SUPFAM" id="SSF50494">
    <property type="entry name" value="Trypsin-like serine proteases"/>
    <property type="match status" value="1"/>
</dbReference>
<dbReference type="Pfam" id="PF00089">
    <property type="entry name" value="Trypsin"/>
    <property type="match status" value="1"/>
</dbReference>
<dbReference type="Proteomes" id="UP000887560">
    <property type="component" value="Unplaced"/>
</dbReference>
<feature type="signal peptide" evidence="1">
    <location>
        <begin position="1"/>
        <end position="16"/>
    </location>
</feature>
<dbReference type="InterPro" id="IPR043504">
    <property type="entry name" value="Peptidase_S1_PA_chymotrypsin"/>
</dbReference>
<dbReference type="WBParaSite" id="scf7180000423187.g10402">
    <property type="protein sequence ID" value="scf7180000423187.g10402"/>
    <property type="gene ID" value="scf7180000423187.g10402"/>
</dbReference>
<reference evidence="4" key="1">
    <citation type="submission" date="2022-11" db="UniProtKB">
        <authorList>
            <consortium name="WormBaseParasite"/>
        </authorList>
    </citation>
    <scope>IDENTIFICATION</scope>
</reference>
<feature type="domain" description="Peptidase S1" evidence="2">
    <location>
        <begin position="88"/>
        <end position="178"/>
    </location>
</feature>
<feature type="chain" id="PRO_5037227263" evidence="1">
    <location>
        <begin position="17"/>
        <end position="259"/>
    </location>
</feature>
<keyword evidence="1" id="KW-0732">Signal</keyword>
<organism evidence="3 4">
    <name type="scientific">Meloidogyne floridensis</name>
    <dbReference type="NCBI Taxonomy" id="298350"/>
    <lineage>
        <taxon>Eukaryota</taxon>
        <taxon>Metazoa</taxon>
        <taxon>Ecdysozoa</taxon>
        <taxon>Nematoda</taxon>
        <taxon>Chromadorea</taxon>
        <taxon>Rhabditida</taxon>
        <taxon>Tylenchina</taxon>
        <taxon>Tylenchomorpha</taxon>
        <taxon>Tylenchoidea</taxon>
        <taxon>Meloidogynidae</taxon>
        <taxon>Meloidogyninae</taxon>
        <taxon>Meloidogyne</taxon>
    </lineage>
</organism>
<protein>
    <submittedName>
        <fullName evidence="4">Peptidase S1 domain-containing protein</fullName>
    </submittedName>
</protein>
<dbReference type="Gene3D" id="2.40.10.10">
    <property type="entry name" value="Trypsin-like serine proteases"/>
    <property type="match status" value="1"/>
</dbReference>
<dbReference type="GO" id="GO:0006508">
    <property type="term" value="P:proteolysis"/>
    <property type="evidence" value="ECO:0007669"/>
    <property type="project" value="InterPro"/>
</dbReference>
<accession>A0A915P4M5</accession>
<dbReference type="GO" id="GO:0004252">
    <property type="term" value="F:serine-type endopeptidase activity"/>
    <property type="evidence" value="ECO:0007669"/>
    <property type="project" value="InterPro"/>
</dbReference>
<evidence type="ECO:0000259" key="2">
    <source>
        <dbReference type="Pfam" id="PF00089"/>
    </source>
</evidence>
<evidence type="ECO:0000313" key="3">
    <source>
        <dbReference type="Proteomes" id="UP000887560"/>
    </source>
</evidence>
<evidence type="ECO:0000313" key="4">
    <source>
        <dbReference type="WBParaSite" id="scf7180000423187.g10402"/>
    </source>
</evidence>
<dbReference type="InterPro" id="IPR009003">
    <property type="entry name" value="Peptidase_S1_PA"/>
</dbReference>
<dbReference type="AlphaFoldDB" id="A0A915P4M5"/>
<evidence type="ECO:0000256" key="1">
    <source>
        <dbReference type="SAM" id="SignalP"/>
    </source>
</evidence>